<evidence type="ECO:0000256" key="6">
    <source>
        <dbReference type="ARBA" id="ARBA00023136"/>
    </source>
</evidence>
<evidence type="ECO:0000256" key="1">
    <source>
        <dbReference type="ARBA" id="ARBA00004606"/>
    </source>
</evidence>
<evidence type="ECO:0000313" key="8">
    <source>
        <dbReference type="EnsemblMetazoa" id="Aqu2.1.42243_001"/>
    </source>
</evidence>
<dbReference type="GO" id="GO:0030007">
    <property type="term" value="P:intracellular potassium ion homeostasis"/>
    <property type="evidence" value="ECO:0007669"/>
    <property type="project" value="TreeGrafter"/>
</dbReference>
<reference evidence="8" key="1">
    <citation type="submission" date="2017-05" db="UniProtKB">
        <authorList>
            <consortium name="EnsemblMetazoa"/>
        </authorList>
    </citation>
    <scope>IDENTIFICATION</scope>
</reference>
<evidence type="ECO:0000256" key="3">
    <source>
        <dbReference type="ARBA" id="ARBA00022692"/>
    </source>
</evidence>
<dbReference type="GO" id="GO:0001671">
    <property type="term" value="F:ATPase activator activity"/>
    <property type="evidence" value="ECO:0007669"/>
    <property type="project" value="TreeGrafter"/>
</dbReference>
<dbReference type="GO" id="GO:1990573">
    <property type="term" value="P:potassium ion import across plasma membrane"/>
    <property type="evidence" value="ECO:0007669"/>
    <property type="project" value="TreeGrafter"/>
</dbReference>
<organism evidence="8">
    <name type="scientific">Amphimedon queenslandica</name>
    <name type="common">Sponge</name>
    <dbReference type="NCBI Taxonomy" id="400682"/>
    <lineage>
        <taxon>Eukaryota</taxon>
        <taxon>Metazoa</taxon>
        <taxon>Porifera</taxon>
        <taxon>Demospongiae</taxon>
        <taxon>Heteroscleromorpha</taxon>
        <taxon>Haplosclerida</taxon>
        <taxon>Niphatidae</taxon>
        <taxon>Amphimedon</taxon>
    </lineage>
</organism>
<keyword evidence="5 7" id="KW-1133">Transmembrane helix</keyword>
<dbReference type="EnsemblMetazoa" id="Aqu2.1.42243_001">
    <property type="protein sequence ID" value="Aqu2.1.42243_001"/>
    <property type="gene ID" value="Aqu2.1.42243"/>
</dbReference>
<dbReference type="FunCoup" id="A0A1X7VS54">
    <property type="interactions" value="794"/>
</dbReference>
<comment type="subcellular location">
    <subcellularLocation>
        <location evidence="1">Membrane</location>
        <topology evidence="1">Single-pass type II membrane protein</topology>
    </subcellularLocation>
</comment>
<keyword evidence="6 7" id="KW-0472">Membrane</keyword>
<evidence type="ECO:0000256" key="5">
    <source>
        <dbReference type="ARBA" id="ARBA00022989"/>
    </source>
</evidence>
<protein>
    <recommendedName>
        <fullName evidence="9">Sodium/potassium-transporting ATPase subunit beta</fullName>
    </recommendedName>
</protein>
<comment type="similarity">
    <text evidence="2">Belongs to the X(+)/potassium ATPases subunit beta family.</text>
</comment>
<name>A0A1X7VS54_AMPQE</name>
<dbReference type="InterPro" id="IPR038702">
    <property type="entry name" value="Na/K_ATPase_sub_beta_sf"/>
</dbReference>
<dbReference type="PANTHER" id="PTHR11523:SF28">
    <property type="entry name" value="NA_K-ATPASE BETA SUBUNIT ISOFORM 4-RELATED"/>
    <property type="match status" value="1"/>
</dbReference>
<evidence type="ECO:0000256" key="7">
    <source>
        <dbReference type="SAM" id="Phobius"/>
    </source>
</evidence>
<dbReference type="GO" id="GO:0036376">
    <property type="term" value="P:sodium ion export across plasma membrane"/>
    <property type="evidence" value="ECO:0007669"/>
    <property type="project" value="TreeGrafter"/>
</dbReference>
<dbReference type="eggNOG" id="KOG3927">
    <property type="taxonomic scope" value="Eukaryota"/>
</dbReference>
<keyword evidence="4" id="KW-0735">Signal-anchor</keyword>
<dbReference type="Gene3D" id="1.20.5.170">
    <property type="match status" value="1"/>
</dbReference>
<evidence type="ECO:0000256" key="4">
    <source>
        <dbReference type="ARBA" id="ARBA00022968"/>
    </source>
</evidence>
<evidence type="ECO:0008006" key="9">
    <source>
        <dbReference type="Google" id="ProtNLM"/>
    </source>
</evidence>
<dbReference type="InterPro" id="IPR000402">
    <property type="entry name" value="Na/K_ATPase_sub_beta"/>
</dbReference>
<evidence type="ECO:0000256" key="2">
    <source>
        <dbReference type="ARBA" id="ARBA00005876"/>
    </source>
</evidence>
<dbReference type="AlphaFoldDB" id="A0A1X7VS54"/>
<sequence>MGLNWRRILSSLKRSVYNKETKEVLGRTGVGWSQLGAFYFAFYLAIGIFFAAHLAIFLGMTPHPAPGVLPWNFGRYAYPNYPNSKIDLISIPGIVDTNGSYTTYRSKFRHKLLELVDHTNASDVYCTTDNNYGFTGTRACILLYIAKVFEWTPNTLEPFIPGIRFGSHLPISCSIEEAHSSLGIQLALTAPGIPLTIPNNEFTGSFPYANQDNFSIPLVGVGISVSNVTLASNYAKFDVRVTCGVNRTALNIAHWDESRINKVFELPSNTTFLIHFVRAQL</sequence>
<dbReference type="Pfam" id="PF00287">
    <property type="entry name" value="Na_K-ATPase"/>
    <property type="match status" value="2"/>
</dbReference>
<keyword evidence="3 7" id="KW-0812">Transmembrane</keyword>
<dbReference type="GO" id="GO:0005890">
    <property type="term" value="C:sodium:potassium-exchanging ATPase complex"/>
    <property type="evidence" value="ECO:0007669"/>
    <property type="project" value="InterPro"/>
</dbReference>
<dbReference type="OrthoDB" id="5912413at2759"/>
<feature type="transmembrane region" description="Helical" evidence="7">
    <location>
        <begin position="37"/>
        <end position="58"/>
    </location>
</feature>
<dbReference type="GO" id="GO:0006883">
    <property type="term" value="P:intracellular sodium ion homeostasis"/>
    <property type="evidence" value="ECO:0007669"/>
    <property type="project" value="TreeGrafter"/>
</dbReference>
<dbReference type="InParanoid" id="A0A1X7VS54"/>
<proteinExistence type="inferred from homology"/>
<dbReference type="PANTHER" id="PTHR11523">
    <property type="entry name" value="SODIUM/POTASSIUM-DEPENDENT ATPASE BETA SUBUNIT"/>
    <property type="match status" value="1"/>
</dbReference>
<accession>A0A1X7VS54</accession>
<dbReference type="STRING" id="400682.A0A1X7VS54"/>
<dbReference type="Gene3D" id="2.60.40.1660">
    <property type="entry name" value="Na, k-atpase alpha subunit"/>
    <property type="match status" value="1"/>
</dbReference>